<dbReference type="AlphaFoldDB" id="A0A6C0D0S2"/>
<feature type="compositionally biased region" description="Basic residues" evidence="1">
    <location>
        <begin position="168"/>
        <end position="286"/>
    </location>
</feature>
<evidence type="ECO:0000313" key="2">
    <source>
        <dbReference type="EMBL" id="QHT09694.1"/>
    </source>
</evidence>
<dbReference type="EMBL" id="MN739514">
    <property type="protein sequence ID" value="QHT09694.1"/>
    <property type="molecule type" value="Genomic_DNA"/>
</dbReference>
<protein>
    <submittedName>
        <fullName evidence="2">Uncharacterized protein</fullName>
    </submittedName>
</protein>
<sequence>MTKLIVNLTLSFVRTNNKTKEKSPTCDELDNYLKGKDGNNIPRYKSYAEDLNYDDNISNIVYKKGGKLSYLITFDDNEFKINPKDYLNSLMYNSLEDGIWESMPGSAGVYPTKDGKYELGVIDYRDDLIQLFDYDKLSNSKIKIPDYSNILSESQYNRKRLREESCKVSRRSSRKASRRSRKVSGRSSRKVSRRSRKASRRSRKVSRRSSRKASRRSRKVSRRSSRKASHRSRKVSRRSSRKASHRSRKVSRRSRKASRRSRKVSRRSRKVSRRSSRKASHRSRKV</sequence>
<proteinExistence type="predicted"/>
<reference evidence="2" key="1">
    <citation type="journal article" date="2020" name="Nature">
        <title>Giant virus diversity and host interactions through global metagenomics.</title>
        <authorList>
            <person name="Schulz F."/>
            <person name="Roux S."/>
            <person name="Paez-Espino D."/>
            <person name="Jungbluth S."/>
            <person name="Walsh D.A."/>
            <person name="Denef V.J."/>
            <person name="McMahon K.D."/>
            <person name="Konstantinidis K.T."/>
            <person name="Eloe-Fadrosh E.A."/>
            <person name="Kyrpides N.C."/>
            <person name="Woyke T."/>
        </authorList>
    </citation>
    <scope>NUCLEOTIDE SEQUENCE</scope>
    <source>
        <strain evidence="2">GVMAG-M-3300023174-102</strain>
    </source>
</reference>
<evidence type="ECO:0000256" key="1">
    <source>
        <dbReference type="SAM" id="MobiDB-lite"/>
    </source>
</evidence>
<name>A0A6C0D0S2_9ZZZZ</name>
<feature type="region of interest" description="Disordered" evidence="1">
    <location>
        <begin position="159"/>
        <end position="286"/>
    </location>
</feature>
<organism evidence="2">
    <name type="scientific">viral metagenome</name>
    <dbReference type="NCBI Taxonomy" id="1070528"/>
    <lineage>
        <taxon>unclassified sequences</taxon>
        <taxon>metagenomes</taxon>
        <taxon>organismal metagenomes</taxon>
    </lineage>
</organism>
<accession>A0A6C0D0S2</accession>